<keyword evidence="4" id="KW-1185">Reference proteome</keyword>
<evidence type="ECO:0000313" key="3">
    <source>
        <dbReference type="EMBL" id="RDW81077.1"/>
    </source>
</evidence>
<dbReference type="Proteomes" id="UP000256690">
    <property type="component" value="Unassembled WGS sequence"/>
</dbReference>
<organism evidence="3 4">
    <name type="scientific">Aspergillus mulundensis</name>
    <dbReference type="NCBI Taxonomy" id="1810919"/>
    <lineage>
        <taxon>Eukaryota</taxon>
        <taxon>Fungi</taxon>
        <taxon>Dikarya</taxon>
        <taxon>Ascomycota</taxon>
        <taxon>Pezizomycotina</taxon>
        <taxon>Eurotiomycetes</taxon>
        <taxon>Eurotiomycetidae</taxon>
        <taxon>Eurotiales</taxon>
        <taxon>Aspergillaceae</taxon>
        <taxon>Aspergillus</taxon>
        <taxon>Aspergillus subgen. Nidulantes</taxon>
    </lineage>
</organism>
<dbReference type="OrthoDB" id="4084551at2759"/>
<keyword evidence="2" id="KW-0732">Signal</keyword>
<keyword evidence="1" id="KW-0472">Membrane</keyword>
<accession>A0A3D8S438</accession>
<keyword evidence="1" id="KW-0812">Transmembrane</keyword>
<comment type="caution">
    <text evidence="3">The sequence shown here is derived from an EMBL/GenBank/DDBJ whole genome shotgun (WGS) entry which is preliminary data.</text>
</comment>
<keyword evidence="1" id="KW-1133">Transmembrane helix</keyword>
<dbReference type="EMBL" id="PVWQ01000005">
    <property type="protein sequence ID" value="RDW81077.1"/>
    <property type="molecule type" value="Genomic_DNA"/>
</dbReference>
<dbReference type="RefSeq" id="XP_026604130.1">
    <property type="nucleotide sequence ID" value="XM_026746650.1"/>
</dbReference>
<dbReference type="AlphaFoldDB" id="A0A3D8S438"/>
<dbReference type="Pfam" id="PF14610">
    <property type="entry name" value="Psg1"/>
    <property type="match status" value="1"/>
</dbReference>
<reference evidence="3 4" key="1">
    <citation type="journal article" date="2018" name="IMA Fungus">
        <title>IMA Genome-F 9: Draft genome sequence of Annulohypoxylon stygium, Aspergillus mulundensis, Berkeleyomyces basicola (syn. Thielaviopsis basicola), Ceratocystis smalleyi, two Cercospora beticola strains, Coleophoma cylindrospora, Fusarium fracticaudum, Phialophora cf. hyalina, and Morchella septimelata.</title>
        <authorList>
            <person name="Wingfield B.D."/>
            <person name="Bills G.F."/>
            <person name="Dong Y."/>
            <person name="Huang W."/>
            <person name="Nel W.J."/>
            <person name="Swalarsk-Parry B.S."/>
            <person name="Vaghefi N."/>
            <person name="Wilken P.M."/>
            <person name="An Z."/>
            <person name="de Beer Z.W."/>
            <person name="De Vos L."/>
            <person name="Chen L."/>
            <person name="Duong T.A."/>
            <person name="Gao Y."/>
            <person name="Hammerbacher A."/>
            <person name="Kikkert J.R."/>
            <person name="Li Y."/>
            <person name="Li H."/>
            <person name="Li K."/>
            <person name="Li Q."/>
            <person name="Liu X."/>
            <person name="Ma X."/>
            <person name="Naidoo K."/>
            <person name="Pethybridge S.J."/>
            <person name="Sun J."/>
            <person name="Steenkamp E.T."/>
            <person name="van der Nest M.A."/>
            <person name="van Wyk S."/>
            <person name="Wingfield M.J."/>
            <person name="Xiong C."/>
            <person name="Yue Q."/>
            <person name="Zhang X."/>
        </authorList>
    </citation>
    <scope>NUCLEOTIDE SEQUENCE [LARGE SCALE GENOMIC DNA]</scope>
    <source>
        <strain evidence="3 4">DSM 5745</strain>
    </source>
</reference>
<evidence type="ECO:0000313" key="4">
    <source>
        <dbReference type="Proteomes" id="UP000256690"/>
    </source>
</evidence>
<protein>
    <submittedName>
        <fullName evidence="3">Uncharacterized protein</fullName>
    </submittedName>
</protein>
<gene>
    <name evidence="3" type="ORF">DSM5745_04634</name>
</gene>
<evidence type="ECO:0000256" key="2">
    <source>
        <dbReference type="SAM" id="SignalP"/>
    </source>
</evidence>
<dbReference type="InterPro" id="IPR028000">
    <property type="entry name" value="Pma1"/>
</dbReference>
<name>A0A3D8S438_9EURO</name>
<proteinExistence type="predicted"/>
<dbReference type="GeneID" id="38115004"/>
<feature type="chain" id="PRO_5017535949" evidence="2">
    <location>
        <begin position="17"/>
        <end position="331"/>
    </location>
</feature>
<feature type="signal peptide" evidence="2">
    <location>
        <begin position="1"/>
        <end position="16"/>
    </location>
</feature>
<sequence length="331" mass="36688">MMLACSVAWLPNCALGAVVRRGMSFDFSASLANVSVANHNATTTANTPNRFASGDFPVCTDLEGPFVPFCLPEDGAHVLVDTTYYVTWNADFYPLNATITIELRYTDSLEGSSAFTSDKTDNSYGYIPLHMSNEWLQGKQNNTLALYIIELDSTLDRRASVRQGPTITLSPRPVEHYKPSPPPRFNKLALCIGLPVSFFVVLIVVVALVYSMRKSRESIVKSGFWTRKRGYGIGKSRSQRLKSDIEGSSDSDGSAASKRYANDLETGLLEGTGAERYNHVREHSGSYPGSYPFRRDVARLKSWIGAGLLVPVRVIVYLETTYNHGELRYIL</sequence>
<evidence type="ECO:0000256" key="1">
    <source>
        <dbReference type="SAM" id="Phobius"/>
    </source>
</evidence>
<feature type="transmembrane region" description="Helical" evidence="1">
    <location>
        <begin position="192"/>
        <end position="212"/>
    </location>
</feature>